<comment type="caution">
    <text evidence="2">The sequence shown here is derived from an EMBL/GenBank/DDBJ whole genome shotgun (WGS) entry which is preliminary data.</text>
</comment>
<organism evidence="2 3">
    <name type="scientific">Paraglaciecola chathamensis S18K6</name>
    <dbReference type="NCBI Taxonomy" id="1127672"/>
    <lineage>
        <taxon>Bacteria</taxon>
        <taxon>Pseudomonadati</taxon>
        <taxon>Pseudomonadota</taxon>
        <taxon>Gammaproteobacteria</taxon>
        <taxon>Alteromonadales</taxon>
        <taxon>Alteromonadaceae</taxon>
        <taxon>Paraglaciecola</taxon>
    </lineage>
</organism>
<protein>
    <submittedName>
        <fullName evidence="2">Uncharacterized protein</fullName>
    </submittedName>
</protein>
<sequence>MVHLHSSKPSSAFKEGKEMGLIINGQKKGGSVEPPLI</sequence>
<dbReference type="EMBL" id="BAEM01000033">
    <property type="protein sequence ID" value="GAC10559.1"/>
    <property type="molecule type" value="Genomic_DNA"/>
</dbReference>
<feature type="region of interest" description="Disordered" evidence="1">
    <location>
        <begin position="1"/>
        <end position="37"/>
    </location>
</feature>
<dbReference type="AlphaFoldDB" id="A0AAV3V0S0"/>
<evidence type="ECO:0000313" key="2">
    <source>
        <dbReference type="EMBL" id="GAC10559.1"/>
    </source>
</evidence>
<evidence type="ECO:0000313" key="3">
    <source>
        <dbReference type="Proteomes" id="UP000006320"/>
    </source>
</evidence>
<accession>A0AAV3V0S0</accession>
<proteinExistence type="predicted"/>
<name>A0AAV3V0S0_9ALTE</name>
<gene>
    <name evidence="2" type="ORF">GCHA_2612</name>
</gene>
<evidence type="ECO:0000256" key="1">
    <source>
        <dbReference type="SAM" id="MobiDB-lite"/>
    </source>
</evidence>
<reference evidence="2 3" key="1">
    <citation type="journal article" date="2017" name="Antonie Van Leeuwenhoek">
        <title>Rhizobium rhizosphaerae sp. nov., a novel species isolated from rice rhizosphere.</title>
        <authorList>
            <person name="Zhao J.J."/>
            <person name="Zhang J."/>
            <person name="Zhang R.J."/>
            <person name="Zhang C.W."/>
            <person name="Yin H.Q."/>
            <person name="Zhang X.X."/>
        </authorList>
    </citation>
    <scope>NUCLEOTIDE SEQUENCE [LARGE SCALE GENOMIC DNA]</scope>
    <source>
        <strain evidence="2 3">S18K6</strain>
    </source>
</reference>
<dbReference type="Proteomes" id="UP000006320">
    <property type="component" value="Unassembled WGS sequence"/>
</dbReference>